<dbReference type="Gene3D" id="2.30.30.140">
    <property type="match status" value="5"/>
</dbReference>
<dbReference type="GO" id="GO:0008270">
    <property type="term" value="F:zinc ion binding"/>
    <property type="evidence" value="ECO:0007669"/>
    <property type="project" value="UniProtKB-KW"/>
</dbReference>
<keyword evidence="8" id="KW-1185">Reference proteome</keyword>
<keyword evidence="2 4" id="KW-0863">Zinc-finger</keyword>
<protein>
    <recommendedName>
        <fullName evidence="9">RING finger protein 17</fullName>
    </recommendedName>
</protein>
<dbReference type="OrthoDB" id="5800423at2759"/>
<dbReference type="GeneID" id="114455640"/>
<evidence type="ECO:0000256" key="2">
    <source>
        <dbReference type="ARBA" id="ARBA00022771"/>
    </source>
</evidence>
<reference evidence="7" key="2">
    <citation type="submission" date="2025-08" db="UniProtKB">
        <authorList>
            <consortium name="Ensembl"/>
        </authorList>
    </citation>
    <scope>IDENTIFICATION</scope>
</reference>
<evidence type="ECO:0000256" key="4">
    <source>
        <dbReference type="PROSITE-ProRule" id="PRU00175"/>
    </source>
</evidence>
<dbReference type="PROSITE" id="PS50304">
    <property type="entry name" value="TUDOR"/>
    <property type="match status" value="3"/>
</dbReference>
<dbReference type="Gene3D" id="3.30.40.10">
    <property type="entry name" value="Zinc/RING finger domain, C3HC4 (zinc finger)"/>
    <property type="match status" value="1"/>
</dbReference>
<dbReference type="RefSeq" id="XP_028292802.1">
    <property type="nucleotide sequence ID" value="XM_028437001.1"/>
</dbReference>
<dbReference type="Proteomes" id="UP000694680">
    <property type="component" value="Chromosome 21"/>
</dbReference>
<feature type="domain" description="Tudor" evidence="6">
    <location>
        <begin position="1462"/>
        <end position="1522"/>
    </location>
</feature>
<accession>A0A8C5E853</accession>
<dbReference type="InterPro" id="IPR002999">
    <property type="entry name" value="Tudor"/>
</dbReference>
<evidence type="ECO:0000256" key="1">
    <source>
        <dbReference type="ARBA" id="ARBA00022723"/>
    </source>
</evidence>
<evidence type="ECO:0008006" key="9">
    <source>
        <dbReference type="Google" id="ProtNLM"/>
    </source>
</evidence>
<gene>
    <name evidence="7" type="primary">rnf17</name>
</gene>
<name>A0A8C5E853_GOUWI</name>
<evidence type="ECO:0000259" key="6">
    <source>
        <dbReference type="PROSITE" id="PS50304"/>
    </source>
</evidence>
<dbReference type="SUPFAM" id="SSF57850">
    <property type="entry name" value="RING/U-box"/>
    <property type="match status" value="1"/>
</dbReference>
<dbReference type="CDD" id="cd16449">
    <property type="entry name" value="RING-HC"/>
    <property type="match status" value="1"/>
</dbReference>
<evidence type="ECO:0000259" key="5">
    <source>
        <dbReference type="PROSITE" id="PS50089"/>
    </source>
</evidence>
<dbReference type="PROSITE" id="PS00518">
    <property type="entry name" value="ZF_RING_1"/>
    <property type="match status" value="1"/>
</dbReference>
<proteinExistence type="predicted"/>
<dbReference type="RefSeq" id="XP_028292803.1">
    <property type="nucleotide sequence ID" value="XM_028437002.1"/>
</dbReference>
<dbReference type="PANTHER" id="PTHR16442:SF1">
    <property type="entry name" value="RING FINGER PROTEIN 17"/>
    <property type="match status" value="1"/>
</dbReference>
<dbReference type="InterPro" id="IPR035437">
    <property type="entry name" value="SNase_OB-fold_sf"/>
</dbReference>
<dbReference type="SMART" id="SM00333">
    <property type="entry name" value="TUDOR"/>
    <property type="match status" value="5"/>
</dbReference>
<dbReference type="SMART" id="SM00184">
    <property type="entry name" value="RING"/>
    <property type="match status" value="1"/>
</dbReference>
<evidence type="ECO:0000313" key="8">
    <source>
        <dbReference type="Proteomes" id="UP000694680"/>
    </source>
</evidence>
<keyword evidence="3" id="KW-0862">Zinc</keyword>
<dbReference type="Pfam" id="PF00567">
    <property type="entry name" value="TUDOR"/>
    <property type="match status" value="5"/>
</dbReference>
<dbReference type="Ensembl" id="ENSGWIT00000017789.1">
    <property type="protein sequence ID" value="ENSGWIP00000016098.1"/>
    <property type="gene ID" value="ENSGWIG00000009056.1"/>
</dbReference>
<reference evidence="7" key="3">
    <citation type="submission" date="2025-09" db="UniProtKB">
        <authorList>
            <consortium name="Ensembl"/>
        </authorList>
    </citation>
    <scope>IDENTIFICATION</scope>
</reference>
<dbReference type="SUPFAM" id="SSF63748">
    <property type="entry name" value="Tudor/PWWP/MBT"/>
    <property type="match status" value="5"/>
</dbReference>
<feature type="domain" description="Tudor" evidence="6">
    <location>
        <begin position="684"/>
        <end position="742"/>
    </location>
</feature>
<dbReference type="InterPro" id="IPR017907">
    <property type="entry name" value="Znf_RING_CS"/>
</dbReference>
<dbReference type="Gene3D" id="2.40.50.90">
    <property type="match status" value="5"/>
</dbReference>
<dbReference type="CTD" id="56163"/>
<evidence type="ECO:0000256" key="3">
    <source>
        <dbReference type="ARBA" id="ARBA00022833"/>
    </source>
</evidence>
<dbReference type="PANTHER" id="PTHR16442">
    <property type="entry name" value="RING FINGER PROTEIN 17"/>
    <property type="match status" value="1"/>
</dbReference>
<reference evidence="7" key="1">
    <citation type="submission" date="2020-06" db="EMBL/GenBank/DDBJ databases">
        <authorList>
            <consortium name="Wellcome Sanger Institute Data Sharing"/>
        </authorList>
    </citation>
    <scope>NUCLEOTIDE SEQUENCE [LARGE SCALE GENOMIC DNA]</scope>
</reference>
<dbReference type="InterPro" id="IPR001841">
    <property type="entry name" value="Znf_RING"/>
</dbReference>
<dbReference type="PROSITE" id="PS50089">
    <property type="entry name" value="ZF_RING_2"/>
    <property type="match status" value="1"/>
</dbReference>
<keyword evidence="1" id="KW-0479">Metal-binding</keyword>
<organism evidence="7 8">
    <name type="scientific">Gouania willdenowi</name>
    <name type="common">Blunt-snouted clingfish</name>
    <name type="synonym">Lepadogaster willdenowi</name>
    <dbReference type="NCBI Taxonomy" id="441366"/>
    <lineage>
        <taxon>Eukaryota</taxon>
        <taxon>Metazoa</taxon>
        <taxon>Chordata</taxon>
        <taxon>Craniata</taxon>
        <taxon>Vertebrata</taxon>
        <taxon>Euteleostomi</taxon>
        <taxon>Actinopterygii</taxon>
        <taxon>Neopterygii</taxon>
        <taxon>Teleostei</taxon>
        <taxon>Neoteleostei</taxon>
        <taxon>Acanthomorphata</taxon>
        <taxon>Ovalentaria</taxon>
        <taxon>Blenniimorphae</taxon>
        <taxon>Blenniiformes</taxon>
        <taxon>Gobiesocoidei</taxon>
        <taxon>Gobiesocidae</taxon>
        <taxon>Gobiesocinae</taxon>
        <taxon>Gouania</taxon>
    </lineage>
</organism>
<sequence length="1604" mass="179765">MDQSDHPHSIVCILCGDVFTLPEDGVEDNLPRFLLCGHIYCTVCLQSIECDNVIKCPECEVVSTLSERGVFGLQEDSRIIGLIYTTKINRMKGSPVKSSKHRQRNQIPRDVPAQNTKELVDMEKNERKVDEALIVAAENLAQLECINETLTSMSKQEKKVEFEIEKASAKAILAVQKWKRVQLSKVMESFVTSYAAQCKVQERMKAVKLAIQMAREVCRVPFLKQYCTLDEVLDILQAPVEDQFIDMKCITVGPKMSCVFISKHLDQSLTLSLEMKVHTHKDSSPLINRKLDNFNEKLFSEPSCNALPNSQKVAEQNPEPNLIASPPIILPQRKISLSHQSTLPPSASLDVIVEEIIEEGQDNAGPELCKNGQQGDKGGRYLQPDKIKLNRWVMVTHIVNPSHFYIQYVTEDGKRKILSKKTQYICSKESYRFTSSDTVETGSLVFAQYEDGLWSRARVVKILQSGQSEEVNTCHITDLDTLHVFFQDYGPMKIITIKSKEEGIITSKLKAINCELRKVDQAADMELGYFAPQATRCSLKDLVPYDLTKGWTEEARTEFYNVVCHAVVEMHLMGQNRNALLVDLKRTPMDQSSDEAIYLRDYLVLMGVARFYSPVALAKSWSYDPPILPEINTMHDALVTHVNSPSDFYIQLVKDPAFLLFSAKLQECYSATSELRVDELTINAPVIHGACVTCFDGNLWYRAQVIDLLSEGEVEVLFVDFGNKKVLPVFDLRAIKEEFFTHPSMAIHCCMSDIIPLDGETWSDTCTSRFISLSHQKLVSVIATEETDPLSVKMFKCDVDKPKTSIADLLVKESLACFKEGIMTTTGCDNSAVWDPAVDSLASSKEGIMTTTGCDNSTVWDPPLDSLASSKEGIMTTTGCDDSPIWDPPLDLKACLDEQDGFLLELKPLLNTLSQQKNLNVRVTHVNSPSSFYVQFTQFDSHLKRICDLVKECALTDSQNVEWKADMFCAAKVAGVWERGQLCSDVQGSCNEVEVRRCDHGNTVKVHIGNLRPLPSSLIGCMALECFLHDIRPAGGRTTWTDTACDLFSHYLTQAMAVLTFKELTEKPPVPVTLFYFNTVGHLISMSDFLMSEGLALREWKPRDALIPHPIKTAASSAESDHLPVEKKSNPFPSESLVTFPTVPKLTPPVFRHIPPKPAPRFQMCTKMVKTSLYDPPDLPSISQILIKVSSVGDDGTIYVRTRTAERQLKHLQQRIEKSMKTLPRHQQYTWKSVQGCAVFGSDMLWYRGQLLEVLGGHVKVQYVDYGLVENIPFVHVYPVLLCDDVPQLSLPCQLRDINPVGGMWQKDALDLMKEMLVDRSLEMLVKELPSDPRGPLMVEMFIDGLSLTGILCHHQHGVIDGALTPGEGEEQILGSPILDEWVITTEGLIELEDPMMESFVNPILPHVGESFKVRVTHLCTPNELFMCPLEGTAHVKVHAKNLEGALTRINSDIKSLPHPASFFRGAPCLAEYGDGKYYRARLMDITSVEPAKLLIQHVDFGSDETLPTKQLRQIPTELLQFPCQALKVRVAGFKAPSVSLEEDMLPYSPEWSIKAMVEMLNLLHNNITATVVALEPQLTVLLCDEKGEFIHSPLVHMGLAELE</sequence>
<feature type="domain" description="Tudor" evidence="6">
    <location>
        <begin position="1230"/>
        <end position="1287"/>
    </location>
</feature>
<dbReference type="InterPro" id="IPR013083">
    <property type="entry name" value="Znf_RING/FYVE/PHD"/>
</dbReference>
<feature type="domain" description="RING-type" evidence="5">
    <location>
        <begin position="12"/>
        <end position="60"/>
    </location>
</feature>
<evidence type="ECO:0000313" key="7">
    <source>
        <dbReference type="Ensembl" id="ENSGWIP00000016098.1"/>
    </source>
</evidence>